<organism evidence="2 3">
    <name type="scientific">Colletotrichum plurivorum</name>
    <dbReference type="NCBI Taxonomy" id="2175906"/>
    <lineage>
        <taxon>Eukaryota</taxon>
        <taxon>Fungi</taxon>
        <taxon>Dikarya</taxon>
        <taxon>Ascomycota</taxon>
        <taxon>Pezizomycotina</taxon>
        <taxon>Sordariomycetes</taxon>
        <taxon>Hypocreomycetidae</taxon>
        <taxon>Glomerellales</taxon>
        <taxon>Glomerellaceae</taxon>
        <taxon>Colletotrichum</taxon>
        <taxon>Colletotrichum orchidearum species complex</taxon>
    </lineage>
</organism>
<evidence type="ECO:0000256" key="1">
    <source>
        <dbReference type="SAM" id="MobiDB-lite"/>
    </source>
</evidence>
<reference evidence="2" key="1">
    <citation type="journal article" date="2020" name="Phytopathology">
        <title>Genome Sequence Resources of Colletotrichum truncatum, C. plurivorum, C. musicola, and C. sojae: Four Species Pathogenic to Soybean (Glycine max).</title>
        <authorList>
            <person name="Rogerio F."/>
            <person name="Boufleur T.R."/>
            <person name="Ciampi-Guillardi M."/>
            <person name="Sukno S.A."/>
            <person name="Thon M.R."/>
            <person name="Massola Junior N.S."/>
            <person name="Baroncelli R."/>
        </authorList>
    </citation>
    <scope>NUCLEOTIDE SEQUENCE</scope>
    <source>
        <strain evidence="2">LFN00145</strain>
    </source>
</reference>
<dbReference type="AlphaFoldDB" id="A0A8H6N5L0"/>
<sequence length="208" mass="22688">MGPNATPTLRVSSRRLFPSQPGPATYWRESGERRESRRPAPPSGVRVATSEDDENHDAIEHTPPSQWDPRVEEVAIMRVSGTGDGRPFGEGTSPGVGMDRASKIREVVGDCRRLRSAPVSDKPPHAFCECKEALETKGWGRREWSAPVGPMSDLKAQIMAFGGCKLDFWLHSSTAIHRTQLRLAKAVSLDSSSKPSRAVGDDLDVDGS</sequence>
<feature type="compositionally biased region" description="Polar residues" evidence="1">
    <location>
        <begin position="1"/>
        <end position="11"/>
    </location>
</feature>
<name>A0A8H6N5L0_9PEZI</name>
<dbReference type="EMBL" id="WIGO01000273">
    <property type="protein sequence ID" value="KAF6820355.1"/>
    <property type="molecule type" value="Genomic_DNA"/>
</dbReference>
<protein>
    <submittedName>
        <fullName evidence="2">Uncharacterized protein</fullName>
    </submittedName>
</protein>
<proteinExistence type="predicted"/>
<evidence type="ECO:0000313" key="3">
    <source>
        <dbReference type="Proteomes" id="UP000654918"/>
    </source>
</evidence>
<gene>
    <name evidence="2" type="ORF">CPLU01_12789</name>
</gene>
<dbReference type="Proteomes" id="UP000654918">
    <property type="component" value="Unassembled WGS sequence"/>
</dbReference>
<comment type="caution">
    <text evidence="2">The sequence shown here is derived from an EMBL/GenBank/DDBJ whole genome shotgun (WGS) entry which is preliminary data.</text>
</comment>
<accession>A0A8H6N5L0</accession>
<evidence type="ECO:0000313" key="2">
    <source>
        <dbReference type="EMBL" id="KAF6820355.1"/>
    </source>
</evidence>
<feature type="region of interest" description="Disordered" evidence="1">
    <location>
        <begin position="1"/>
        <end position="68"/>
    </location>
</feature>
<keyword evidence="3" id="KW-1185">Reference proteome</keyword>
<feature type="compositionally biased region" description="Basic and acidic residues" evidence="1">
    <location>
        <begin position="29"/>
        <end position="38"/>
    </location>
</feature>